<dbReference type="InterPro" id="IPR004302">
    <property type="entry name" value="Cellulose/chitin-bd_N"/>
</dbReference>
<sequence>MKSYTAAIGLAAFVSTVAGHGYIKSPTARSPGDAMQAACGQQVFNMFSSDINGNVQTALQIASSQSDFDAAACDIWLCKGMKYEDNTANVQSYTAGQEVPIVVNIAAPHTGTANVSIVKASTDTMVGSILKSWTDYASTATGVTEDETNFSITMPTDLGDECATAGDCVIQWWWDARSIDQTYESCIDFTMGGSGSGSGSAPAASSSAASTSAPAATPSASATATPTVAQNVQTSTATTPT</sequence>
<proteinExistence type="inferred from homology"/>
<evidence type="ECO:0000256" key="6">
    <source>
        <dbReference type="ARBA" id="ARBA00034311"/>
    </source>
</evidence>
<dbReference type="AlphaFoldDB" id="A0A6A6HSZ3"/>
<keyword evidence="11" id="KW-1185">Reference proteome</keyword>
<comment type="similarity">
    <text evidence="6">Belongs to the polysaccharide monooxygenase AA13 family.</text>
</comment>
<keyword evidence="5" id="KW-0325">Glycoprotein</keyword>
<dbReference type="InterPro" id="IPR052282">
    <property type="entry name" value="Starch-active_LPMO"/>
</dbReference>
<dbReference type="Pfam" id="PF03067">
    <property type="entry name" value="LPMO_10"/>
    <property type="match status" value="1"/>
</dbReference>
<feature type="domain" description="Chitin-binding type-4" evidence="9">
    <location>
        <begin position="20"/>
        <end position="189"/>
    </location>
</feature>
<dbReference type="Proteomes" id="UP000800094">
    <property type="component" value="Unassembled WGS sequence"/>
</dbReference>
<evidence type="ECO:0000256" key="7">
    <source>
        <dbReference type="SAM" id="MobiDB-lite"/>
    </source>
</evidence>
<organism evidence="10 11">
    <name type="scientific">Trematosphaeria pertusa</name>
    <dbReference type="NCBI Taxonomy" id="390896"/>
    <lineage>
        <taxon>Eukaryota</taxon>
        <taxon>Fungi</taxon>
        <taxon>Dikarya</taxon>
        <taxon>Ascomycota</taxon>
        <taxon>Pezizomycotina</taxon>
        <taxon>Dothideomycetes</taxon>
        <taxon>Pleosporomycetidae</taxon>
        <taxon>Pleosporales</taxon>
        <taxon>Massarineae</taxon>
        <taxon>Trematosphaeriaceae</taxon>
        <taxon>Trematosphaeria</taxon>
    </lineage>
</organism>
<feature type="region of interest" description="Disordered" evidence="7">
    <location>
        <begin position="197"/>
        <end position="241"/>
    </location>
</feature>
<feature type="compositionally biased region" description="Polar residues" evidence="7">
    <location>
        <begin position="228"/>
        <end position="241"/>
    </location>
</feature>
<accession>A0A6A6HSZ3</accession>
<feature type="compositionally biased region" description="Low complexity" evidence="7">
    <location>
        <begin position="199"/>
        <end position="227"/>
    </location>
</feature>
<dbReference type="Gene3D" id="2.70.50.70">
    <property type="match status" value="1"/>
</dbReference>
<feature type="signal peptide" evidence="8">
    <location>
        <begin position="1"/>
        <end position="19"/>
    </location>
</feature>
<evidence type="ECO:0000313" key="11">
    <source>
        <dbReference type="Proteomes" id="UP000800094"/>
    </source>
</evidence>
<evidence type="ECO:0000256" key="1">
    <source>
        <dbReference type="ARBA" id="ARBA00001973"/>
    </source>
</evidence>
<evidence type="ECO:0000256" key="4">
    <source>
        <dbReference type="ARBA" id="ARBA00023157"/>
    </source>
</evidence>
<name>A0A6A6HSZ3_9PLEO</name>
<keyword evidence="2" id="KW-0479">Metal-binding</keyword>
<evidence type="ECO:0000256" key="5">
    <source>
        <dbReference type="ARBA" id="ARBA00023180"/>
    </source>
</evidence>
<keyword evidence="8" id="KW-0732">Signal</keyword>
<feature type="non-terminal residue" evidence="10">
    <location>
        <position position="241"/>
    </location>
</feature>
<comment type="cofactor">
    <cofactor evidence="1">
        <name>Cu(2+)</name>
        <dbReference type="ChEBI" id="CHEBI:29036"/>
    </cofactor>
</comment>
<evidence type="ECO:0000256" key="3">
    <source>
        <dbReference type="ARBA" id="ARBA00023008"/>
    </source>
</evidence>
<evidence type="ECO:0000256" key="8">
    <source>
        <dbReference type="SAM" id="SignalP"/>
    </source>
</evidence>
<feature type="chain" id="PRO_5025633257" description="Chitin-binding type-4 domain-containing protein" evidence="8">
    <location>
        <begin position="20"/>
        <end position="241"/>
    </location>
</feature>
<dbReference type="GeneID" id="54575985"/>
<protein>
    <recommendedName>
        <fullName evidence="9">Chitin-binding type-4 domain-containing protein</fullName>
    </recommendedName>
</protein>
<keyword evidence="4" id="KW-1015">Disulfide bond</keyword>
<dbReference type="OrthoDB" id="120613at2759"/>
<evidence type="ECO:0000259" key="9">
    <source>
        <dbReference type="Pfam" id="PF03067"/>
    </source>
</evidence>
<dbReference type="RefSeq" id="XP_033675926.1">
    <property type="nucleotide sequence ID" value="XM_033822655.1"/>
</dbReference>
<dbReference type="EMBL" id="ML987214">
    <property type="protein sequence ID" value="KAF2240922.1"/>
    <property type="molecule type" value="Genomic_DNA"/>
</dbReference>
<gene>
    <name evidence="10" type="ORF">BU26DRAFT_387143</name>
</gene>
<keyword evidence="3" id="KW-0186">Copper</keyword>
<dbReference type="PANTHER" id="PTHR36575">
    <property type="entry name" value="BINDING PROTEIN, PUTATIVE (AFU_ORTHOLOGUE AFUA_1G14430)-RELATED"/>
    <property type="match status" value="1"/>
</dbReference>
<evidence type="ECO:0000256" key="2">
    <source>
        <dbReference type="ARBA" id="ARBA00022723"/>
    </source>
</evidence>
<dbReference type="GO" id="GO:0046872">
    <property type="term" value="F:metal ion binding"/>
    <property type="evidence" value="ECO:0007669"/>
    <property type="project" value="UniProtKB-KW"/>
</dbReference>
<dbReference type="PANTHER" id="PTHR36575:SF2">
    <property type="entry name" value="CHITIN-BINDING TYPE-4 DOMAIN-CONTAINING PROTEIN-RELATED"/>
    <property type="match status" value="1"/>
</dbReference>
<reference evidence="10" key="1">
    <citation type="journal article" date="2020" name="Stud. Mycol.">
        <title>101 Dothideomycetes genomes: a test case for predicting lifestyles and emergence of pathogens.</title>
        <authorList>
            <person name="Haridas S."/>
            <person name="Albert R."/>
            <person name="Binder M."/>
            <person name="Bloem J."/>
            <person name="Labutti K."/>
            <person name="Salamov A."/>
            <person name="Andreopoulos B."/>
            <person name="Baker S."/>
            <person name="Barry K."/>
            <person name="Bills G."/>
            <person name="Bluhm B."/>
            <person name="Cannon C."/>
            <person name="Castanera R."/>
            <person name="Culley D."/>
            <person name="Daum C."/>
            <person name="Ezra D."/>
            <person name="Gonzalez J."/>
            <person name="Henrissat B."/>
            <person name="Kuo A."/>
            <person name="Liang C."/>
            <person name="Lipzen A."/>
            <person name="Lutzoni F."/>
            <person name="Magnuson J."/>
            <person name="Mondo S."/>
            <person name="Nolan M."/>
            <person name="Ohm R."/>
            <person name="Pangilinan J."/>
            <person name="Park H.-J."/>
            <person name="Ramirez L."/>
            <person name="Alfaro M."/>
            <person name="Sun H."/>
            <person name="Tritt A."/>
            <person name="Yoshinaga Y."/>
            <person name="Zwiers L.-H."/>
            <person name="Turgeon B."/>
            <person name="Goodwin S."/>
            <person name="Spatafora J."/>
            <person name="Crous P."/>
            <person name="Grigoriev I."/>
        </authorList>
    </citation>
    <scope>NUCLEOTIDE SEQUENCE</scope>
    <source>
        <strain evidence="10">CBS 122368</strain>
    </source>
</reference>
<evidence type="ECO:0000313" key="10">
    <source>
        <dbReference type="EMBL" id="KAF2240922.1"/>
    </source>
</evidence>